<comment type="caution">
    <text evidence="7">The sequence shown here is derived from an EMBL/GenBank/DDBJ whole genome shotgun (WGS) entry which is preliminary data.</text>
</comment>
<evidence type="ECO:0000256" key="2">
    <source>
        <dbReference type="ARBA" id="ARBA00022475"/>
    </source>
</evidence>
<accession>A0ABU9GAJ3</accession>
<gene>
    <name evidence="7" type="ORF">V6242_16600</name>
</gene>
<sequence>MSEITKTIKNSSSKNSAARKGASTKKLRFLTMVGVCIGVVIVQGSMISSTQGIGMGGMAFIAAMLVAFVIAQFNAMSFSELSLMFPNEGTLATYTQKAIGHFPAIVSVFSGYVVVAALAIPVEMFLVDAMLGQLFPNFAIGKAAPLLILLVLMVTNLIGADIFAKVQNVLVLILVSALVIIGFSAATGAISPHPQLTGETVDWGFENIFNGSFIGYVALAMWLMVGVEFICPMINEVESPHRNIPRAMHCSLFLILTIFLLFAYGSTLYLNVETLTQSPIPYLDYANAVFGKSGLAIATIMGVAATCSTMNTVLASVPRMLHGMAEQKQAFPQLKAKNRFDAPWVGIVMMTLFIAIPYIVLDIDSLITLVIAATTCWLLAYIIAHIDVIVLRKRFPNIKRPYKTPLFPVPQVLGVVAMVYVILNNSPSPEMTSTVFSIAGGILLLISVIAAFWVKCYMKRGLFEADMD</sequence>
<dbReference type="Pfam" id="PF13520">
    <property type="entry name" value="AA_permease_2"/>
    <property type="match status" value="1"/>
</dbReference>
<keyword evidence="2" id="KW-1003">Cell membrane</keyword>
<dbReference type="InterPro" id="IPR050367">
    <property type="entry name" value="APC_superfamily"/>
</dbReference>
<feature type="transmembrane region" description="Helical" evidence="6">
    <location>
        <begin position="252"/>
        <end position="272"/>
    </location>
</feature>
<comment type="subcellular location">
    <subcellularLocation>
        <location evidence="1">Cell membrane</location>
        <topology evidence="1">Multi-pass membrane protein</topology>
    </subcellularLocation>
</comment>
<evidence type="ECO:0000256" key="5">
    <source>
        <dbReference type="ARBA" id="ARBA00023136"/>
    </source>
</evidence>
<keyword evidence="5 6" id="KW-0472">Membrane</keyword>
<feature type="transmembrane region" description="Helical" evidence="6">
    <location>
        <begin position="435"/>
        <end position="454"/>
    </location>
</feature>
<keyword evidence="8" id="KW-1185">Reference proteome</keyword>
<dbReference type="RefSeq" id="WP_341568059.1">
    <property type="nucleotide sequence ID" value="NZ_JBAKAR010000020.1"/>
</dbReference>
<keyword evidence="3 6" id="KW-0812">Transmembrane</keyword>
<dbReference type="PANTHER" id="PTHR42770:SF12">
    <property type="entry name" value="AMINO ACID TRANSPORTER"/>
    <property type="match status" value="1"/>
</dbReference>
<proteinExistence type="predicted"/>
<feature type="transmembrane region" description="Helical" evidence="6">
    <location>
        <begin position="29"/>
        <end position="47"/>
    </location>
</feature>
<feature type="transmembrane region" description="Helical" evidence="6">
    <location>
        <begin position="140"/>
        <end position="158"/>
    </location>
</feature>
<feature type="transmembrane region" description="Helical" evidence="6">
    <location>
        <begin position="98"/>
        <end position="120"/>
    </location>
</feature>
<feature type="transmembrane region" description="Helical" evidence="6">
    <location>
        <begin position="53"/>
        <end position="77"/>
    </location>
</feature>
<feature type="transmembrane region" description="Helical" evidence="6">
    <location>
        <begin position="342"/>
        <end position="360"/>
    </location>
</feature>
<feature type="transmembrane region" description="Helical" evidence="6">
    <location>
        <begin position="170"/>
        <end position="193"/>
    </location>
</feature>
<evidence type="ECO:0000313" key="7">
    <source>
        <dbReference type="EMBL" id="MEL0614775.1"/>
    </source>
</evidence>
<dbReference type="EMBL" id="JBAKAR010000020">
    <property type="protein sequence ID" value="MEL0614775.1"/>
    <property type="molecule type" value="Genomic_DNA"/>
</dbReference>
<feature type="transmembrane region" description="Helical" evidence="6">
    <location>
        <begin position="366"/>
        <end position="384"/>
    </location>
</feature>
<evidence type="ECO:0000256" key="6">
    <source>
        <dbReference type="SAM" id="Phobius"/>
    </source>
</evidence>
<dbReference type="PIRSF" id="PIRSF006060">
    <property type="entry name" value="AA_transporter"/>
    <property type="match status" value="1"/>
</dbReference>
<reference evidence="7 8" key="1">
    <citation type="submission" date="2024-02" db="EMBL/GenBank/DDBJ databases">
        <title>Bacteria isolated from the canopy kelp, Nereocystis luetkeana.</title>
        <authorList>
            <person name="Pfister C.A."/>
            <person name="Younker I.T."/>
            <person name="Light S.H."/>
        </authorList>
    </citation>
    <scope>NUCLEOTIDE SEQUENCE [LARGE SCALE GENOMIC DNA]</scope>
    <source>
        <strain evidence="7 8">TI.4.07</strain>
    </source>
</reference>
<dbReference type="InterPro" id="IPR002293">
    <property type="entry name" value="AA/rel_permease1"/>
</dbReference>
<name>A0ABU9GAJ3_9GAMM</name>
<evidence type="ECO:0000313" key="8">
    <source>
        <dbReference type="Proteomes" id="UP001379949"/>
    </source>
</evidence>
<feature type="transmembrane region" description="Helical" evidence="6">
    <location>
        <begin position="213"/>
        <end position="231"/>
    </location>
</feature>
<dbReference type="Gene3D" id="1.20.1740.10">
    <property type="entry name" value="Amino acid/polyamine transporter I"/>
    <property type="match status" value="1"/>
</dbReference>
<evidence type="ECO:0000256" key="1">
    <source>
        <dbReference type="ARBA" id="ARBA00004651"/>
    </source>
</evidence>
<organism evidence="7 8">
    <name type="scientific">Marinomonas arenicola</name>
    <dbReference type="NCBI Taxonomy" id="569601"/>
    <lineage>
        <taxon>Bacteria</taxon>
        <taxon>Pseudomonadati</taxon>
        <taxon>Pseudomonadota</taxon>
        <taxon>Gammaproteobacteria</taxon>
        <taxon>Oceanospirillales</taxon>
        <taxon>Oceanospirillaceae</taxon>
        <taxon>Marinomonas</taxon>
    </lineage>
</organism>
<dbReference type="Proteomes" id="UP001379949">
    <property type="component" value="Unassembled WGS sequence"/>
</dbReference>
<dbReference type="PANTHER" id="PTHR42770">
    <property type="entry name" value="AMINO ACID TRANSPORTER-RELATED"/>
    <property type="match status" value="1"/>
</dbReference>
<evidence type="ECO:0000256" key="4">
    <source>
        <dbReference type="ARBA" id="ARBA00022989"/>
    </source>
</evidence>
<feature type="transmembrane region" description="Helical" evidence="6">
    <location>
        <begin position="295"/>
        <end position="321"/>
    </location>
</feature>
<evidence type="ECO:0000256" key="3">
    <source>
        <dbReference type="ARBA" id="ARBA00022692"/>
    </source>
</evidence>
<protein>
    <submittedName>
        <fullName evidence="7">APC family permease</fullName>
    </submittedName>
</protein>
<keyword evidence="4 6" id="KW-1133">Transmembrane helix</keyword>
<feature type="transmembrane region" description="Helical" evidence="6">
    <location>
        <begin position="405"/>
        <end position="423"/>
    </location>
</feature>